<comment type="caution">
    <text evidence="1">The sequence shown here is derived from an EMBL/GenBank/DDBJ whole genome shotgun (WGS) entry which is preliminary data.</text>
</comment>
<evidence type="ECO:0000313" key="1">
    <source>
        <dbReference type="EMBL" id="GAG17770.1"/>
    </source>
</evidence>
<name>X0VHK8_9ZZZZ</name>
<proteinExistence type="predicted"/>
<organism evidence="1">
    <name type="scientific">marine sediment metagenome</name>
    <dbReference type="NCBI Taxonomy" id="412755"/>
    <lineage>
        <taxon>unclassified sequences</taxon>
        <taxon>metagenomes</taxon>
        <taxon>ecological metagenomes</taxon>
    </lineage>
</organism>
<dbReference type="EMBL" id="BARS01031406">
    <property type="protein sequence ID" value="GAG17770.1"/>
    <property type="molecule type" value="Genomic_DNA"/>
</dbReference>
<gene>
    <name evidence="1" type="ORF">S01H1_48876</name>
</gene>
<protein>
    <submittedName>
        <fullName evidence="1">Uncharacterized protein</fullName>
    </submittedName>
</protein>
<feature type="non-terminal residue" evidence="1">
    <location>
        <position position="1"/>
    </location>
</feature>
<dbReference type="AlphaFoldDB" id="X0VHK8"/>
<accession>X0VHK8</accession>
<sequence>IGYSSTWGGEQTRFLSHRSKILKQAQGLPVEWVIPQEVIPEAPAGANVDNILQ</sequence>
<reference evidence="1" key="1">
    <citation type="journal article" date="2014" name="Front. Microbiol.">
        <title>High frequency of phylogenetically diverse reductive dehalogenase-homologous genes in deep subseafloor sedimentary metagenomes.</title>
        <authorList>
            <person name="Kawai M."/>
            <person name="Futagami T."/>
            <person name="Toyoda A."/>
            <person name="Takaki Y."/>
            <person name="Nishi S."/>
            <person name="Hori S."/>
            <person name="Arai W."/>
            <person name="Tsubouchi T."/>
            <person name="Morono Y."/>
            <person name="Uchiyama I."/>
            <person name="Ito T."/>
            <person name="Fujiyama A."/>
            <person name="Inagaki F."/>
            <person name="Takami H."/>
        </authorList>
    </citation>
    <scope>NUCLEOTIDE SEQUENCE</scope>
    <source>
        <strain evidence="1">Expedition CK06-06</strain>
    </source>
</reference>